<dbReference type="Proteomes" id="UP001527866">
    <property type="component" value="Unassembled WGS sequence"/>
</dbReference>
<evidence type="ECO:0000313" key="2">
    <source>
        <dbReference type="Proteomes" id="UP001527866"/>
    </source>
</evidence>
<reference evidence="1 2" key="1">
    <citation type="submission" date="2023-01" db="EMBL/GenBank/DDBJ databases">
        <title>Draft genome sequence of Nocardiopsis sp. RSe5-2 isolated from halophytes.</title>
        <authorList>
            <person name="Duangmal K."/>
            <person name="Chantavorakit T."/>
        </authorList>
    </citation>
    <scope>NUCLEOTIDE SEQUENCE [LARGE SCALE GENOMIC DNA]</scope>
    <source>
        <strain evidence="1 2">RSe5-2</strain>
    </source>
</reference>
<gene>
    <name evidence="1" type="ORF">O4J56_04510</name>
</gene>
<dbReference type="EMBL" id="JAQFWQ010000008">
    <property type="protein sequence ID" value="MDA2809891.1"/>
    <property type="molecule type" value="Genomic_DNA"/>
</dbReference>
<evidence type="ECO:0000313" key="1">
    <source>
        <dbReference type="EMBL" id="MDA2809891.1"/>
    </source>
</evidence>
<organism evidence="1 2">
    <name type="scientific">Nocardiopsis endophytica</name>
    <dbReference type="NCBI Taxonomy" id="3018445"/>
    <lineage>
        <taxon>Bacteria</taxon>
        <taxon>Bacillati</taxon>
        <taxon>Actinomycetota</taxon>
        <taxon>Actinomycetes</taxon>
        <taxon>Streptosporangiales</taxon>
        <taxon>Nocardiopsidaceae</taxon>
        <taxon>Nocardiopsis</taxon>
    </lineage>
</organism>
<name>A0ABT4TYV6_9ACTN</name>
<sequence length="52" mass="5653">MPKVIQMPSLEELPPGAQRQFMEALYRLWVEAGQPATAKVSARIEAASVGVV</sequence>
<dbReference type="RefSeq" id="WP_270683795.1">
    <property type="nucleotide sequence ID" value="NZ_JAQFWQ010000008.1"/>
</dbReference>
<comment type="caution">
    <text evidence="1">The sequence shown here is derived from an EMBL/GenBank/DDBJ whole genome shotgun (WGS) entry which is preliminary data.</text>
</comment>
<accession>A0ABT4TYV6</accession>
<keyword evidence="2" id="KW-1185">Reference proteome</keyword>
<protein>
    <submittedName>
        <fullName evidence="1">Uncharacterized protein</fullName>
    </submittedName>
</protein>
<proteinExistence type="predicted"/>